<keyword evidence="3" id="KW-1185">Reference proteome</keyword>
<evidence type="ECO:0000256" key="1">
    <source>
        <dbReference type="SAM" id="MobiDB-lite"/>
    </source>
</evidence>
<accession>A0ABU6S523</accession>
<comment type="caution">
    <text evidence="2">The sequence shown here is derived from an EMBL/GenBank/DDBJ whole genome shotgun (WGS) entry which is preliminary data.</text>
</comment>
<dbReference type="Proteomes" id="UP001341840">
    <property type="component" value="Unassembled WGS sequence"/>
</dbReference>
<organism evidence="2 3">
    <name type="scientific">Stylosanthes scabra</name>
    <dbReference type="NCBI Taxonomy" id="79078"/>
    <lineage>
        <taxon>Eukaryota</taxon>
        <taxon>Viridiplantae</taxon>
        <taxon>Streptophyta</taxon>
        <taxon>Embryophyta</taxon>
        <taxon>Tracheophyta</taxon>
        <taxon>Spermatophyta</taxon>
        <taxon>Magnoliopsida</taxon>
        <taxon>eudicotyledons</taxon>
        <taxon>Gunneridae</taxon>
        <taxon>Pentapetalae</taxon>
        <taxon>rosids</taxon>
        <taxon>fabids</taxon>
        <taxon>Fabales</taxon>
        <taxon>Fabaceae</taxon>
        <taxon>Papilionoideae</taxon>
        <taxon>50 kb inversion clade</taxon>
        <taxon>dalbergioids sensu lato</taxon>
        <taxon>Dalbergieae</taxon>
        <taxon>Pterocarpus clade</taxon>
        <taxon>Stylosanthes</taxon>
    </lineage>
</organism>
<proteinExistence type="predicted"/>
<evidence type="ECO:0000313" key="3">
    <source>
        <dbReference type="Proteomes" id="UP001341840"/>
    </source>
</evidence>
<reference evidence="2 3" key="1">
    <citation type="journal article" date="2023" name="Plants (Basel)">
        <title>Bridging the Gap: Combining Genomics and Transcriptomics Approaches to Understand Stylosanthes scabra, an Orphan Legume from the Brazilian Caatinga.</title>
        <authorList>
            <person name="Ferreira-Neto J.R.C."/>
            <person name="da Silva M.D."/>
            <person name="Binneck E."/>
            <person name="de Melo N.F."/>
            <person name="da Silva R.H."/>
            <person name="de Melo A.L.T.M."/>
            <person name="Pandolfi V."/>
            <person name="Bustamante F.O."/>
            <person name="Brasileiro-Vidal A.C."/>
            <person name="Benko-Iseppon A.M."/>
        </authorList>
    </citation>
    <scope>NUCLEOTIDE SEQUENCE [LARGE SCALE GENOMIC DNA]</scope>
    <source>
        <tissue evidence="2">Leaves</tissue>
    </source>
</reference>
<gene>
    <name evidence="2" type="ORF">PIB30_007481</name>
</gene>
<feature type="compositionally biased region" description="Basic and acidic residues" evidence="1">
    <location>
        <begin position="123"/>
        <end position="139"/>
    </location>
</feature>
<dbReference type="EMBL" id="JASCZI010060431">
    <property type="protein sequence ID" value="MED6131188.1"/>
    <property type="molecule type" value="Genomic_DNA"/>
</dbReference>
<feature type="region of interest" description="Disordered" evidence="1">
    <location>
        <begin position="120"/>
        <end position="139"/>
    </location>
</feature>
<name>A0ABU6S523_9FABA</name>
<evidence type="ECO:0000313" key="2">
    <source>
        <dbReference type="EMBL" id="MED6131188.1"/>
    </source>
</evidence>
<sequence>MRASSRIRACNDNGGLMLHDESRMPAAILFADSCASLLQSLGAHTKPQSSNILLIEFWAVIKASLMAIASAASGDEHKPEEFVAVRSLPSLYLNMTTVAYLQVEEENAASVFNLAQPFGGGRQKKEENEGAENRGKIAK</sequence>
<protein>
    <submittedName>
        <fullName evidence="2">Uncharacterized protein</fullName>
    </submittedName>
</protein>